<protein>
    <submittedName>
        <fullName evidence="1">Putative flavin-nucleotide-binding protein</fullName>
    </submittedName>
</protein>
<dbReference type="Proteomes" id="UP000005732">
    <property type="component" value="Unassembled WGS sequence"/>
</dbReference>
<evidence type="ECO:0000313" key="1">
    <source>
        <dbReference type="EMBL" id="EJC84224.1"/>
    </source>
</evidence>
<dbReference type="EMBL" id="JH719393">
    <property type="protein sequence ID" value="EJC84224.1"/>
    <property type="molecule type" value="Genomic_DNA"/>
</dbReference>
<evidence type="ECO:0000313" key="2">
    <source>
        <dbReference type="Proteomes" id="UP000005732"/>
    </source>
</evidence>
<name>J0L218_RHILT</name>
<dbReference type="AlphaFoldDB" id="J0L218"/>
<accession>J0L218</accession>
<dbReference type="Pfam" id="PF12900">
    <property type="entry name" value="Pyridox_ox_2"/>
    <property type="match status" value="1"/>
</dbReference>
<dbReference type="Gene3D" id="2.30.110.10">
    <property type="entry name" value="Electron Transport, Fmn-binding Protein, Chain A"/>
    <property type="match status" value="1"/>
</dbReference>
<gene>
    <name evidence="1" type="ORF">Rleg4DRAFT_6027</name>
</gene>
<proteinExistence type="predicted"/>
<organism evidence="1 2">
    <name type="scientific">Rhizobium leguminosarum bv. trifolii WSM2297</name>
    <dbReference type="NCBI Taxonomy" id="754762"/>
    <lineage>
        <taxon>Bacteria</taxon>
        <taxon>Pseudomonadati</taxon>
        <taxon>Pseudomonadota</taxon>
        <taxon>Alphaproteobacteria</taxon>
        <taxon>Hyphomicrobiales</taxon>
        <taxon>Rhizobiaceae</taxon>
        <taxon>Rhizobium/Agrobacterium group</taxon>
        <taxon>Rhizobium</taxon>
    </lineage>
</organism>
<dbReference type="InterPro" id="IPR012349">
    <property type="entry name" value="Split_barrel_FMN-bd"/>
</dbReference>
<dbReference type="SUPFAM" id="SSF50475">
    <property type="entry name" value="FMN-binding split barrel"/>
    <property type="match status" value="1"/>
</dbReference>
<reference evidence="1 2" key="1">
    <citation type="submission" date="2012-02" db="EMBL/GenBank/DDBJ databases">
        <title>Improved High-Quality Draft Sequence of Rhizobium leguminosarum bv. trifolii WSM2297.</title>
        <authorList>
            <consortium name="US DOE Joint Genome Institute"/>
            <person name="Lucas S."/>
            <person name="Han J."/>
            <person name="Lapidus A."/>
            <person name="Cheng J.-F."/>
            <person name="Goodwin L."/>
            <person name="Pitluck S."/>
            <person name="Peters L."/>
            <person name="Ovchinnikova G."/>
            <person name="Zhang X."/>
            <person name="Detter J.C."/>
            <person name="Han C."/>
            <person name="Tapia R."/>
            <person name="Land M."/>
            <person name="Hauser L."/>
            <person name="Kyrpides N."/>
            <person name="Ivanova N."/>
            <person name="Pagani I."/>
            <person name="Brau L."/>
            <person name="Yates R."/>
            <person name="O'Hara G."/>
            <person name="Rui T."/>
            <person name="Howieson J."/>
            <person name="Reeve W."/>
            <person name="Woyke T."/>
        </authorList>
    </citation>
    <scope>NUCLEOTIDE SEQUENCE [LARGE SCALE GENOMIC DNA]</scope>
    <source>
        <strain evidence="1 2">WSM2297</strain>
    </source>
</reference>
<dbReference type="HOGENOM" id="CLU_067890_3_0_5"/>
<dbReference type="OrthoDB" id="8137294at2"/>
<sequence>MQLREMSDDDCIEFLGNHTFGHLGCNGEQYPYLVPIHYAYEGRRLFMFSMPGLKIDRLRANPLASFQAEELHQDRRWKSVLVQGRFEELTDNPQRRNERIHAWSLLEKRVLWWEPGSFTFGSDTDGTSEGPIFLSLSIELLSGRQTI</sequence>
<dbReference type="RefSeq" id="WP_003577062.1">
    <property type="nucleotide sequence ID" value="NZ_JH719393.1"/>
</dbReference>
<dbReference type="InterPro" id="IPR024747">
    <property type="entry name" value="Pyridox_Oxase-rel"/>
</dbReference>